<evidence type="ECO:0000313" key="2">
    <source>
        <dbReference type="Proteomes" id="UP000198284"/>
    </source>
</evidence>
<gene>
    <name evidence="1" type="ORF">SAMN06265795_1171</name>
</gene>
<reference evidence="1 2" key="1">
    <citation type="submission" date="2017-06" db="EMBL/GenBank/DDBJ databases">
        <authorList>
            <person name="Kim H.J."/>
            <person name="Triplett B.A."/>
        </authorList>
    </citation>
    <scope>NUCLEOTIDE SEQUENCE [LARGE SCALE GENOMIC DNA]</scope>
    <source>
        <strain evidence="1 2">U15</strain>
    </source>
</reference>
<sequence>MKDIATQAGSHTEELLIHFDKLSQAEQNAMICFAELLAKLPADRERTKETMDVLWGKARRYGQAEAAGFGNFEGNLPLSFLR</sequence>
<keyword evidence="2" id="KW-1185">Reference proteome</keyword>
<protein>
    <submittedName>
        <fullName evidence="1">Uncharacterized protein</fullName>
    </submittedName>
</protein>
<proteinExistence type="predicted"/>
<accession>A0A239KQ57</accession>
<dbReference type="AlphaFoldDB" id="A0A239KQ57"/>
<name>A0A239KQ57_9BURK</name>
<dbReference type="RefSeq" id="WP_089401006.1">
    <property type="nucleotide sequence ID" value="NZ_FZOT01000017.1"/>
</dbReference>
<organism evidence="1 2">
    <name type="scientific">Noviherbaspirillum humi</name>
    <dbReference type="NCBI Taxonomy" id="1688639"/>
    <lineage>
        <taxon>Bacteria</taxon>
        <taxon>Pseudomonadati</taxon>
        <taxon>Pseudomonadota</taxon>
        <taxon>Betaproteobacteria</taxon>
        <taxon>Burkholderiales</taxon>
        <taxon>Oxalobacteraceae</taxon>
        <taxon>Noviherbaspirillum</taxon>
    </lineage>
</organism>
<dbReference type="EMBL" id="FZOT01000017">
    <property type="protein sequence ID" value="SNT20291.1"/>
    <property type="molecule type" value="Genomic_DNA"/>
</dbReference>
<dbReference type="Proteomes" id="UP000198284">
    <property type="component" value="Unassembled WGS sequence"/>
</dbReference>
<evidence type="ECO:0000313" key="1">
    <source>
        <dbReference type="EMBL" id="SNT20291.1"/>
    </source>
</evidence>